<dbReference type="RefSeq" id="WP_231060906.1">
    <property type="nucleotide sequence ID" value="NZ_JAJNOC010000017.1"/>
</dbReference>
<dbReference type="Pfam" id="PF05597">
    <property type="entry name" value="Phasin"/>
    <property type="match status" value="1"/>
</dbReference>
<feature type="compositionally biased region" description="Basic residues" evidence="1">
    <location>
        <begin position="179"/>
        <end position="188"/>
    </location>
</feature>
<feature type="compositionally biased region" description="Low complexity" evidence="1">
    <location>
        <begin position="154"/>
        <end position="178"/>
    </location>
</feature>
<evidence type="ECO:0000313" key="3">
    <source>
        <dbReference type="Proteomes" id="UP001179361"/>
    </source>
</evidence>
<accession>A0ABS8QD02</accession>
<dbReference type="PANTHER" id="PTHR38664:SF1">
    <property type="entry name" value="SLR0058 PROTEIN"/>
    <property type="match status" value="1"/>
</dbReference>
<dbReference type="PANTHER" id="PTHR38664">
    <property type="entry name" value="SLR0058 PROTEIN"/>
    <property type="match status" value="1"/>
</dbReference>
<name>A0ABS8QD02_9BURK</name>
<dbReference type="EMBL" id="JAJNOC010000017">
    <property type="protein sequence ID" value="MCD2519638.1"/>
    <property type="molecule type" value="Genomic_DNA"/>
</dbReference>
<comment type="caution">
    <text evidence="2">The sequence shown here is derived from an EMBL/GenBank/DDBJ whole genome shotgun (WGS) entry which is preliminary data.</text>
</comment>
<sequence>MEPKLKEALEPEEHALLDAVCASAHRIWQAGLGAFARAQREGGELFDKLLQDGGELQKLTQRLGSEQRSSVTDTVTRLAENASRQAGGSLDKLEKLFEERVARSMRSMGLPSPEETRGLGREVTELRQALQAAGKHTQDEIDSLKRDIAALRTAAGAAPAKKAQRPAAKVAVRAPAKAAAKRPAAKRAARPDAR</sequence>
<protein>
    <submittedName>
        <fullName evidence="2">Phasin family protein</fullName>
    </submittedName>
</protein>
<dbReference type="Proteomes" id="UP001179361">
    <property type="component" value="Unassembled WGS sequence"/>
</dbReference>
<keyword evidence="3" id="KW-1185">Reference proteome</keyword>
<evidence type="ECO:0000256" key="1">
    <source>
        <dbReference type="SAM" id="MobiDB-lite"/>
    </source>
</evidence>
<organism evidence="2 3">
    <name type="scientific">Massilia phyllostachyos</name>
    <dbReference type="NCBI Taxonomy" id="2898585"/>
    <lineage>
        <taxon>Bacteria</taxon>
        <taxon>Pseudomonadati</taxon>
        <taxon>Pseudomonadota</taxon>
        <taxon>Betaproteobacteria</taxon>
        <taxon>Burkholderiales</taxon>
        <taxon>Oxalobacteraceae</taxon>
        <taxon>Telluria group</taxon>
        <taxon>Massilia</taxon>
    </lineage>
</organism>
<feature type="region of interest" description="Disordered" evidence="1">
    <location>
        <begin position="154"/>
        <end position="194"/>
    </location>
</feature>
<dbReference type="InterPro" id="IPR008769">
    <property type="entry name" value="PhaF_PhaI"/>
</dbReference>
<evidence type="ECO:0000313" key="2">
    <source>
        <dbReference type="EMBL" id="MCD2519638.1"/>
    </source>
</evidence>
<gene>
    <name evidence="2" type="ORF">LQ564_25360</name>
</gene>
<proteinExistence type="predicted"/>
<reference evidence="2" key="1">
    <citation type="submission" date="2021-11" db="EMBL/GenBank/DDBJ databases">
        <title>The complete genome of Massilia sp sp. G4R7.</title>
        <authorList>
            <person name="Liu L."/>
            <person name="Yue J."/>
            <person name="Yuan J."/>
            <person name="Yang F."/>
            <person name="Li L."/>
        </authorList>
    </citation>
    <scope>NUCLEOTIDE SEQUENCE</scope>
    <source>
        <strain evidence="2">G4R7</strain>
    </source>
</reference>